<dbReference type="AlphaFoldDB" id="A0A814PWH5"/>
<name>A0A814PWH5_9BILA</name>
<evidence type="ECO:0000256" key="1">
    <source>
        <dbReference type="SAM" id="MobiDB-lite"/>
    </source>
</evidence>
<reference evidence="2" key="1">
    <citation type="submission" date="2021-02" db="EMBL/GenBank/DDBJ databases">
        <authorList>
            <person name="Nowell W R."/>
        </authorList>
    </citation>
    <scope>NUCLEOTIDE SEQUENCE</scope>
</reference>
<protein>
    <submittedName>
        <fullName evidence="2">Uncharacterized protein</fullName>
    </submittedName>
</protein>
<feature type="region of interest" description="Disordered" evidence="1">
    <location>
        <begin position="84"/>
        <end position="137"/>
    </location>
</feature>
<evidence type="ECO:0000313" key="4">
    <source>
        <dbReference type="Proteomes" id="UP000663889"/>
    </source>
</evidence>
<evidence type="ECO:0000313" key="3">
    <source>
        <dbReference type="EMBL" id="CAF3545180.1"/>
    </source>
</evidence>
<evidence type="ECO:0000313" key="2">
    <source>
        <dbReference type="EMBL" id="CAF1111542.1"/>
    </source>
</evidence>
<dbReference type="Proteomes" id="UP000663874">
    <property type="component" value="Unassembled WGS sequence"/>
</dbReference>
<feature type="compositionally biased region" description="Polar residues" evidence="1">
    <location>
        <begin position="161"/>
        <end position="174"/>
    </location>
</feature>
<feature type="compositionally biased region" description="Low complexity" evidence="1">
    <location>
        <begin position="110"/>
        <end position="137"/>
    </location>
</feature>
<organism evidence="2 4">
    <name type="scientific">Rotaria sordida</name>
    <dbReference type="NCBI Taxonomy" id="392033"/>
    <lineage>
        <taxon>Eukaryota</taxon>
        <taxon>Metazoa</taxon>
        <taxon>Spiralia</taxon>
        <taxon>Gnathifera</taxon>
        <taxon>Rotifera</taxon>
        <taxon>Eurotatoria</taxon>
        <taxon>Bdelloidea</taxon>
        <taxon>Philodinida</taxon>
        <taxon>Philodinidae</taxon>
        <taxon>Rotaria</taxon>
    </lineage>
</organism>
<dbReference type="EMBL" id="CAJNOU010000897">
    <property type="protein sequence ID" value="CAF1111542.1"/>
    <property type="molecule type" value="Genomic_DNA"/>
</dbReference>
<proteinExistence type="predicted"/>
<sequence>MASTKNEDEGGIGNDTYSGFFHRSLSPHSFDRLRSEHSDYFYKPKRGPSTCKSNVTITRPIKTFETVTKLVELLSKGNNIKLPSKQNVEDMESPPLSKKFDDQRSSSHYSSFLSMDGGDLSSSTSTNSSAFSSRSNSSISTVAEQETQVIIIDEPVSSLTETTSFSSNSEVNKTITDDDTKPNSSSPCHVPAIGLNITATSIHLVLLELYPQNVDYSTILFQRYLISLIINNEYKDWSILNVDLQTITEQEANFRLFTLTHEEFDLVLIHLQSFIRYNSSLASSFVLNIALTGEQTNEYELKISSRLNKINLNFDIIQYRAESYMIGLDFFLRKKIRINNEEDEFIEIINHNHKIKQDKYERYPYILVHAEASSTFFYIVHSSSKYSVITSNNLCYKTYLNLMKLFQPGFNTNDDEQIMPASSSHLLSSPFTIRRSPPISFDFNRQDLCKNCHRSSSIYSSQIPITSFTRLSQRYFPNDYSISNKPHYIYRGWSNRRTASYDKNITTYDVHTQTDDSFLELSSLQIHLAMRRSLLSMITMNIALTIKLICKLYPSVNYCMLTGEFFQLEKHVLQDLKIFIQSIMEQNIPYICQLKCEPLISAFGCALPRIYFDIINDEGVLGNDCIS</sequence>
<gene>
    <name evidence="3" type="ORF">FNK824_LOCUS670</name>
    <name evidence="2" type="ORF">SEV965_LOCUS16408</name>
</gene>
<dbReference type="EMBL" id="CAJOBE010000029">
    <property type="protein sequence ID" value="CAF3545180.1"/>
    <property type="molecule type" value="Genomic_DNA"/>
</dbReference>
<feature type="region of interest" description="Disordered" evidence="1">
    <location>
        <begin position="161"/>
        <end position="185"/>
    </location>
</feature>
<comment type="caution">
    <text evidence="2">The sequence shown here is derived from an EMBL/GenBank/DDBJ whole genome shotgun (WGS) entry which is preliminary data.</text>
</comment>
<dbReference type="Proteomes" id="UP000663889">
    <property type="component" value="Unassembled WGS sequence"/>
</dbReference>
<accession>A0A814PWH5</accession>